<gene>
    <name evidence="1" type="ORF">HERIO_2250</name>
</gene>
<proteinExistence type="predicted"/>
<sequence length="71" mass="8547">MYENVPSEEIKGYMFDLSKIVERINEDPQIYKYDLPENDLINFKCDLNEEEQFSIFDDFGEPKYKLINKSL</sequence>
<dbReference type="VEuPathDB" id="MicrosporidiaDB:A0H76_1040"/>
<dbReference type="AlphaFoldDB" id="A0A1X0Q7L4"/>
<name>A0A1X0Q7L4_9MICR</name>
<reference evidence="1 2" key="1">
    <citation type="journal article" date="2017" name="Environ. Microbiol.">
        <title>Decay of the glycolytic pathway and adaptation to intranuclear parasitism within Enterocytozoonidae microsporidia.</title>
        <authorList>
            <person name="Wiredu Boakye D."/>
            <person name="Jaroenlak P."/>
            <person name="Prachumwat A."/>
            <person name="Williams T.A."/>
            <person name="Bateman K.S."/>
            <person name="Itsathitphaisarn O."/>
            <person name="Sritunyalucksana K."/>
            <person name="Paszkiewicz K.H."/>
            <person name="Moore K.A."/>
            <person name="Stentiford G.D."/>
            <person name="Williams B.A."/>
        </authorList>
    </citation>
    <scope>NUCLEOTIDE SEQUENCE [LARGE SCALE GENOMIC DNA]</scope>
    <source>
        <strain evidence="1 2">GB1</strain>
    </source>
</reference>
<organism evidence="1 2">
    <name type="scientific">Hepatospora eriocheir</name>
    <dbReference type="NCBI Taxonomy" id="1081669"/>
    <lineage>
        <taxon>Eukaryota</taxon>
        <taxon>Fungi</taxon>
        <taxon>Fungi incertae sedis</taxon>
        <taxon>Microsporidia</taxon>
        <taxon>Hepatosporidae</taxon>
        <taxon>Hepatospora</taxon>
    </lineage>
</organism>
<dbReference type="Proteomes" id="UP000192356">
    <property type="component" value="Unassembled WGS sequence"/>
</dbReference>
<dbReference type="VEuPathDB" id="MicrosporidiaDB:HERIO_2250"/>
<dbReference type="EMBL" id="LVKB01000197">
    <property type="protein sequence ID" value="ORD95743.1"/>
    <property type="molecule type" value="Genomic_DNA"/>
</dbReference>
<comment type="caution">
    <text evidence="1">The sequence shown here is derived from an EMBL/GenBank/DDBJ whole genome shotgun (WGS) entry which is preliminary data.</text>
</comment>
<protein>
    <submittedName>
        <fullName evidence="1">Uncharacterized protein</fullName>
    </submittedName>
</protein>
<keyword evidence="2" id="KW-1185">Reference proteome</keyword>
<accession>A0A1X0Q7L4</accession>
<evidence type="ECO:0000313" key="2">
    <source>
        <dbReference type="Proteomes" id="UP000192356"/>
    </source>
</evidence>
<evidence type="ECO:0000313" key="1">
    <source>
        <dbReference type="EMBL" id="ORD95743.1"/>
    </source>
</evidence>